<keyword evidence="2" id="KW-1185">Reference proteome</keyword>
<sequence>MLKNPASVVAGSAVGVWHTGPPIVSGPISQSEFGEATSEAHVVGEFPLRPSQCDAISNFLAGIDKYHRTMTVQPLQQYVIFPHHKWVVSKETNRRIRRKFSCAGFVIEAYAAAGILLVDVNRLPLAGVDHVEFAYPDFRRLEELSEAVQKRIGFPGLEEFGIVGDGPWPIALPGYLFYACDRGQTTQEFTTFVVSTVDMASFPKT</sequence>
<comment type="caution">
    <text evidence="1">The sequence shown here is derived from an EMBL/GenBank/DDBJ whole genome shotgun (WGS) entry which is preliminary data.</text>
</comment>
<reference evidence="1 2" key="1">
    <citation type="submission" date="2020-08" db="EMBL/GenBank/DDBJ databases">
        <title>Genomic Encyclopedia of Type Strains, Phase III (KMG-III): the genomes of soil and plant-associated and newly described type strains.</title>
        <authorList>
            <person name="Whitman W."/>
        </authorList>
    </citation>
    <scope>NUCLEOTIDE SEQUENCE [LARGE SCALE GENOMIC DNA]</scope>
    <source>
        <strain evidence="1 2">CECT 8075</strain>
    </source>
</reference>
<dbReference type="Proteomes" id="UP000536179">
    <property type="component" value="Unassembled WGS sequence"/>
</dbReference>
<name>A0A7W5DV52_9BACT</name>
<organism evidence="1 2">
    <name type="scientific">Aporhodopirellula rubra</name>
    <dbReference type="NCBI Taxonomy" id="980271"/>
    <lineage>
        <taxon>Bacteria</taxon>
        <taxon>Pseudomonadati</taxon>
        <taxon>Planctomycetota</taxon>
        <taxon>Planctomycetia</taxon>
        <taxon>Pirellulales</taxon>
        <taxon>Pirellulaceae</taxon>
        <taxon>Aporhodopirellula</taxon>
    </lineage>
</organism>
<dbReference type="AlphaFoldDB" id="A0A7W5DV52"/>
<proteinExistence type="predicted"/>
<dbReference type="EMBL" id="JACHXU010000002">
    <property type="protein sequence ID" value="MBB3204747.1"/>
    <property type="molecule type" value="Genomic_DNA"/>
</dbReference>
<protein>
    <submittedName>
        <fullName evidence="1">Uncharacterized protein</fullName>
    </submittedName>
</protein>
<gene>
    <name evidence="1" type="ORF">FHS27_000514</name>
</gene>
<dbReference type="RefSeq" id="WP_184301318.1">
    <property type="nucleotide sequence ID" value="NZ_JACHXU010000002.1"/>
</dbReference>
<accession>A0A7W5DV52</accession>
<evidence type="ECO:0000313" key="2">
    <source>
        <dbReference type="Proteomes" id="UP000536179"/>
    </source>
</evidence>
<evidence type="ECO:0000313" key="1">
    <source>
        <dbReference type="EMBL" id="MBB3204747.1"/>
    </source>
</evidence>